<dbReference type="GeneID" id="34598176"/>
<dbReference type="GO" id="GO:0008168">
    <property type="term" value="F:methyltransferase activity"/>
    <property type="evidence" value="ECO:0007669"/>
    <property type="project" value="UniProtKB-KW"/>
</dbReference>
<dbReference type="PANTHER" id="PTHR37535">
    <property type="entry name" value="FLUG DOMAIN PROTEIN"/>
    <property type="match status" value="1"/>
</dbReference>
<keyword evidence="3" id="KW-1185">Reference proteome</keyword>
<keyword evidence="2" id="KW-0489">Methyltransferase</keyword>
<gene>
    <name evidence="2" type="ORF">AYO21_03004</name>
</gene>
<dbReference type="Proteomes" id="UP000077002">
    <property type="component" value="Unassembled WGS sequence"/>
</dbReference>
<dbReference type="PANTHER" id="PTHR37535:SF3">
    <property type="entry name" value="FLUG DOMAIN-CONTAINING PROTEIN"/>
    <property type="match status" value="1"/>
</dbReference>
<evidence type="ECO:0000313" key="3">
    <source>
        <dbReference type="Proteomes" id="UP000077002"/>
    </source>
</evidence>
<name>A0A177FG69_9EURO</name>
<dbReference type="AlphaFoldDB" id="A0A177FG69"/>
<comment type="caution">
    <text evidence="2">The sequence shown here is derived from an EMBL/GenBank/DDBJ whole genome shotgun (WGS) entry which is preliminary data.</text>
</comment>
<evidence type="ECO:0000313" key="2">
    <source>
        <dbReference type="EMBL" id="OAG42721.1"/>
    </source>
</evidence>
<feature type="region of interest" description="Disordered" evidence="1">
    <location>
        <begin position="57"/>
        <end position="76"/>
    </location>
</feature>
<dbReference type="EMBL" id="LVKK01000014">
    <property type="protein sequence ID" value="OAG42721.1"/>
    <property type="molecule type" value="Genomic_DNA"/>
</dbReference>
<accession>A0A177FG69</accession>
<proteinExistence type="predicted"/>
<dbReference type="GO" id="GO:0032259">
    <property type="term" value="P:methylation"/>
    <property type="evidence" value="ECO:0007669"/>
    <property type="project" value="UniProtKB-KW"/>
</dbReference>
<dbReference type="InterPro" id="IPR021842">
    <property type="entry name" value="DUF3435"/>
</dbReference>
<keyword evidence="2" id="KW-0808">Transferase</keyword>
<dbReference type="OrthoDB" id="4158412at2759"/>
<dbReference type="RefSeq" id="XP_022514673.1">
    <property type="nucleotide sequence ID" value="XM_022652979.1"/>
</dbReference>
<organism evidence="2 3">
    <name type="scientific">Fonsecaea monophora</name>
    <dbReference type="NCBI Taxonomy" id="254056"/>
    <lineage>
        <taxon>Eukaryota</taxon>
        <taxon>Fungi</taxon>
        <taxon>Dikarya</taxon>
        <taxon>Ascomycota</taxon>
        <taxon>Pezizomycotina</taxon>
        <taxon>Eurotiomycetes</taxon>
        <taxon>Chaetothyriomycetidae</taxon>
        <taxon>Chaetothyriales</taxon>
        <taxon>Herpotrichiellaceae</taxon>
        <taxon>Fonsecaea</taxon>
    </lineage>
</organism>
<evidence type="ECO:0000256" key="1">
    <source>
        <dbReference type="SAM" id="MobiDB-lite"/>
    </source>
</evidence>
<protein>
    <submittedName>
        <fullName evidence="2">AdoMet-dependent rRNA methyltransferase SPB1</fullName>
    </submittedName>
</protein>
<sequence>MRASSYGDPTIVVITTLPPRVHTLVTSATAMGPLSQQELTADELLLARAEANGYQRGAHREADEVSGRDKHVAKTKKNQDATLRRYVLWRLSAMRNENAQKGLSPPDEEMARRQYLGQNVTAPDLATVKDFIRFYIATSKPQLDKEEKRPTADSINIAAEWFFAGFTRVTGTDTDKDERSEVYNWVRQTLTREGIVVNKHRPKHNFTDRDLNRVLLTLWTRDDLIFIPERYRVQDVTLVLQRVSGRSWRLIYKVDQRWVKNNRDPENIVFGAAAKDHERLFYNDAGFLLAMAIADNALFGYESLEDVRAQEISPGKDELVLRFKDSALERPILRKCTKTGGVTDDPMPKSSFTAILKSTLTNAGYLCGPSIHAIWRQLGKEVDKRYTAVQRSQHLTQADERVFGQSYVANCSSVDGQAAFRNEKSDHRHIEYFQSMEKFHEEGLPDKLPSHLDDGIYRDPELRELEKEMQTLVQPEGGSIARSRPKQQYANRLKKLKKQALRQYQENWIRERRDWKILTRGKAAAQDKSKTDFVQSLCLLIPERGRLAQ</sequence>
<dbReference type="Pfam" id="PF11917">
    <property type="entry name" value="DUF3435"/>
    <property type="match status" value="1"/>
</dbReference>
<feature type="compositionally biased region" description="Basic and acidic residues" evidence="1">
    <location>
        <begin position="58"/>
        <end position="76"/>
    </location>
</feature>
<reference evidence="2 3" key="1">
    <citation type="submission" date="2016-03" db="EMBL/GenBank/DDBJ databases">
        <title>Draft genome sequence of the Fonsecaea monophora CBS 269.37.</title>
        <authorList>
            <person name="Bombassaro A."/>
            <person name="Vinicius W.A."/>
            <person name="De Hoog S."/>
            <person name="Sun J."/>
            <person name="Souza E.M."/>
            <person name="Raittz R.T."/>
            <person name="Costa F."/>
            <person name="Leao A.C."/>
            <person name="Tadra-Sfeir M.Z."/>
            <person name="Baura V."/>
            <person name="Balsanelli E."/>
            <person name="Pedrosa F.O."/>
            <person name="Moreno L.F."/>
            <person name="Steffens M.B."/>
            <person name="Xi L."/>
            <person name="Bocca A.L."/>
            <person name="Felipe M.S."/>
            <person name="Teixeira M."/>
            <person name="Telles Filho F.Q."/>
            <person name="Azevedo C.M."/>
            <person name="Gomes R."/>
            <person name="Vicente V.A."/>
        </authorList>
    </citation>
    <scope>NUCLEOTIDE SEQUENCE [LARGE SCALE GENOMIC DNA]</scope>
    <source>
        <strain evidence="2 3">CBS 269.37</strain>
    </source>
</reference>